<protein>
    <recommendedName>
        <fullName evidence="5">Cullin family profile domain-containing protein</fullName>
    </recommendedName>
</protein>
<dbReference type="SMART" id="SM00884">
    <property type="entry name" value="Cullin_Nedd8"/>
    <property type="match status" value="1"/>
</dbReference>
<dbReference type="GO" id="GO:0031625">
    <property type="term" value="F:ubiquitin protein ligase binding"/>
    <property type="evidence" value="ECO:0007669"/>
    <property type="project" value="InterPro"/>
</dbReference>
<dbReference type="Pfam" id="PF00888">
    <property type="entry name" value="Cullin"/>
    <property type="match status" value="2"/>
</dbReference>
<gene>
    <name evidence="6" type="ORF">FisN_8Lh090</name>
</gene>
<evidence type="ECO:0000256" key="1">
    <source>
        <dbReference type="ARBA" id="ARBA00006019"/>
    </source>
</evidence>
<dbReference type="InterPro" id="IPR016158">
    <property type="entry name" value="Cullin_homology"/>
</dbReference>
<dbReference type="Pfam" id="PF10557">
    <property type="entry name" value="Cullin_Nedd8"/>
    <property type="match status" value="1"/>
</dbReference>
<comment type="similarity">
    <text evidence="1 3 4">Belongs to the cullin family.</text>
</comment>
<dbReference type="InterPro" id="IPR019559">
    <property type="entry name" value="Cullin_neddylation_domain"/>
</dbReference>
<dbReference type="PANTHER" id="PTHR11932">
    <property type="entry name" value="CULLIN"/>
    <property type="match status" value="1"/>
</dbReference>
<dbReference type="Gene3D" id="1.10.10.10">
    <property type="entry name" value="Winged helix-like DNA-binding domain superfamily/Winged helix DNA-binding domain"/>
    <property type="match status" value="1"/>
</dbReference>
<dbReference type="InterPro" id="IPR036388">
    <property type="entry name" value="WH-like_DNA-bd_sf"/>
</dbReference>
<comment type="caution">
    <text evidence="6">The sequence shown here is derived from an EMBL/GenBank/DDBJ whole genome shotgun (WGS) entry which is preliminary data.</text>
</comment>
<dbReference type="InterPro" id="IPR036317">
    <property type="entry name" value="Cullin_homology_sf"/>
</dbReference>
<dbReference type="PROSITE" id="PS50069">
    <property type="entry name" value="CULLIN_2"/>
    <property type="match status" value="1"/>
</dbReference>
<dbReference type="Gene3D" id="1.20.1310.10">
    <property type="entry name" value="Cullin Repeats"/>
    <property type="match status" value="2"/>
</dbReference>
<accession>A0A1Z5JDH7</accession>
<dbReference type="Proteomes" id="UP000198406">
    <property type="component" value="Unassembled WGS sequence"/>
</dbReference>
<dbReference type="EMBL" id="BDSP01000048">
    <property type="protein sequence ID" value="GAX11996.1"/>
    <property type="molecule type" value="Genomic_DNA"/>
</dbReference>
<evidence type="ECO:0000259" key="5">
    <source>
        <dbReference type="PROSITE" id="PS50069"/>
    </source>
</evidence>
<evidence type="ECO:0000256" key="4">
    <source>
        <dbReference type="RuleBase" id="RU003829"/>
    </source>
</evidence>
<feature type="domain" description="Cullin family profile" evidence="5">
    <location>
        <begin position="392"/>
        <end position="622"/>
    </location>
</feature>
<dbReference type="InterPro" id="IPR059120">
    <property type="entry name" value="Cullin-like_AB"/>
</dbReference>
<dbReference type="GO" id="GO:0031461">
    <property type="term" value="C:cullin-RING ubiquitin ligase complex"/>
    <property type="evidence" value="ECO:0007669"/>
    <property type="project" value="InterPro"/>
</dbReference>
<evidence type="ECO:0000313" key="6">
    <source>
        <dbReference type="EMBL" id="GAX11996.1"/>
    </source>
</evidence>
<dbReference type="PROSITE" id="PS01256">
    <property type="entry name" value="CULLIN_1"/>
    <property type="match status" value="1"/>
</dbReference>
<sequence length="758" mass="87379">MSRNLMHQHAAATSRNKAKMNKIVIRPFSKPPSLPDNYYEQTVKELLDGTLEILNRQLSEYKGQKNEKQTDLSLQNAYTSVVTLVRHQYGPRLYEDWIQSMKQAVRIVLPHSGLGQGPLLHIIPELYRIYTEYLLCCQHVLLPLDRTHGWNGTTAVPVSAHAQTLWTAGLAAFAEQLQFYLKTIYQEWFQVWIYQDWKTATGTPVLQSIWYMWQDLQVLPSLPIESDLHEYWERTSKEVWESFSSNSQGAAAQFIAWTHQQFSVIPSWPWLPVQWLGHVLDTCITQPLILDGLLTQERFWQPFLQQELVTSATSVPLTQLWLLSGRLPSGHAKVAQVIASFVKQEGLRRSQSVADLLALQSIVKQTIARLPGAGEVITLKSVWEEVVNSEESLAEPLAKYLDQILKSAKKLDVQPADWLSSVVTGIFVPLQAKDIFEAFYKRDLAKRLLWNKVVSMDIEKQVCSFLKAECGAGYTSKMEGMFQDIDLSREHMLVYKQAAEQNASQDNKVEMEVQILTTGYWPVYPQYQTLQLPSSLLVRQNSFDAFYKKKCHGRRIAWQYALGNCLVKTNGFSKPYELNVSLLQALVLIQFKDAETKWTLTGLMQAIGLEDRDEMERILQSLALGKEGTRILRKLDPDGKKKPRMTVQDEDEFFVQAAFVSNQRRIRIQNIMMKETKEEREKTVETVSRDRLYLIDAVLVRILKARKTVLHQQLIPQVMEQVKFPAQAADVKSRIESLIEREYMERDSKDRNRYNYLA</sequence>
<proteinExistence type="inferred from homology"/>
<keyword evidence="2" id="KW-0832">Ubl conjugation</keyword>
<dbReference type="Pfam" id="PF26557">
    <property type="entry name" value="Cullin_AB"/>
    <property type="match status" value="1"/>
</dbReference>
<dbReference type="OrthoDB" id="27073at2759"/>
<keyword evidence="7" id="KW-1185">Reference proteome</keyword>
<dbReference type="InterPro" id="IPR036390">
    <property type="entry name" value="WH_DNA-bd_sf"/>
</dbReference>
<dbReference type="SMART" id="SM00182">
    <property type="entry name" value="CULLIN"/>
    <property type="match status" value="1"/>
</dbReference>
<name>A0A1Z5JDH7_FISSO</name>
<dbReference type="SUPFAM" id="SSF75632">
    <property type="entry name" value="Cullin homology domain"/>
    <property type="match status" value="1"/>
</dbReference>
<organism evidence="6 7">
    <name type="scientific">Fistulifera solaris</name>
    <name type="common">Oleaginous diatom</name>
    <dbReference type="NCBI Taxonomy" id="1519565"/>
    <lineage>
        <taxon>Eukaryota</taxon>
        <taxon>Sar</taxon>
        <taxon>Stramenopiles</taxon>
        <taxon>Ochrophyta</taxon>
        <taxon>Bacillariophyta</taxon>
        <taxon>Bacillariophyceae</taxon>
        <taxon>Bacillariophycidae</taxon>
        <taxon>Naviculales</taxon>
        <taxon>Naviculaceae</taxon>
        <taxon>Fistulifera</taxon>
    </lineage>
</organism>
<reference evidence="6 7" key="1">
    <citation type="journal article" date="2015" name="Plant Cell">
        <title>Oil accumulation by the oleaginous diatom Fistulifera solaris as revealed by the genome and transcriptome.</title>
        <authorList>
            <person name="Tanaka T."/>
            <person name="Maeda Y."/>
            <person name="Veluchamy A."/>
            <person name="Tanaka M."/>
            <person name="Abida H."/>
            <person name="Marechal E."/>
            <person name="Bowler C."/>
            <person name="Muto M."/>
            <person name="Sunaga Y."/>
            <person name="Tanaka M."/>
            <person name="Yoshino T."/>
            <person name="Taniguchi T."/>
            <person name="Fukuda Y."/>
            <person name="Nemoto M."/>
            <person name="Matsumoto M."/>
            <person name="Wong P.S."/>
            <person name="Aburatani S."/>
            <person name="Fujibuchi W."/>
        </authorList>
    </citation>
    <scope>NUCLEOTIDE SEQUENCE [LARGE SCALE GENOMIC DNA]</scope>
    <source>
        <strain evidence="6 7">JPCC DA0580</strain>
    </source>
</reference>
<dbReference type="FunFam" id="1.20.1310.10:FF:000055">
    <property type="entry name" value="Cullin family protein"/>
    <property type="match status" value="1"/>
</dbReference>
<evidence type="ECO:0000256" key="3">
    <source>
        <dbReference type="PROSITE-ProRule" id="PRU00330"/>
    </source>
</evidence>
<dbReference type="SUPFAM" id="SSF46785">
    <property type="entry name" value="Winged helix' DNA-binding domain"/>
    <property type="match status" value="1"/>
</dbReference>
<dbReference type="Gene3D" id="3.30.230.130">
    <property type="entry name" value="Cullin, Chain C, Domain 2"/>
    <property type="match status" value="1"/>
</dbReference>
<dbReference type="SUPFAM" id="SSF74788">
    <property type="entry name" value="Cullin repeat-like"/>
    <property type="match status" value="1"/>
</dbReference>
<evidence type="ECO:0000313" key="7">
    <source>
        <dbReference type="Proteomes" id="UP000198406"/>
    </source>
</evidence>
<dbReference type="InterPro" id="IPR001373">
    <property type="entry name" value="Cullin_N"/>
</dbReference>
<evidence type="ECO:0000256" key="2">
    <source>
        <dbReference type="ARBA" id="ARBA00022843"/>
    </source>
</evidence>
<dbReference type="InParanoid" id="A0A1Z5JDH7"/>
<dbReference type="GO" id="GO:0006511">
    <property type="term" value="P:ubiquitin-dependent protein catabolic process"/>
    <property type="evidence" value="ECO:0007669"/>
    <property type="project" value="InterPro"/>
</dbReference>
<dbReference type="InterPro" id="IPR045093">
    <property type="entry name" value="Cullin"/>
</dbReference>
<dbReference type="InterPro" id="IPR016159">
    <property type="entry name" value="Cullin_repeat-like_dom_sf"/>
</dbReference>
<dbReference type="InterPro" id="IPR016157">
    <property type="entry name" value="Cullin_CS"/>
</dbReference>
<dbReference type="FunFam" id="1.10.10.10:FF:000050">
    <property type="entry name" value="Cullin 4B"/>
    <property type="match status" value="1"/>
</dbReference>
<dbReference type="AlphaFoldDB" id="A0A1Z5JDH7"/>